<feature type="transmembrane region" description="Helical" evidence="9">
    <location>
        <begin position="264"/>
        <end position="283"/>
    </location>
</feature>
<name>A0A1I1JJT7_9GAMM</name>
<comment type="similarity">
    <text evidence="6">Belongs to the methyl-accepting chemotaxis (MCP) protein family.</text>
</comment>
<proteinExistence type="inferred from homology"/>
<dbReference type="EMBL" id="FOLH01000007">
    <property type="protein sequence ID" value="SFC48879.1"/>
    <property type="molecule type" value="Genomic_DNA"/>
</dbReference>
<keyword evidence="3 9" id="KW-1133">Transmembrane helix</keyword>
<organism evidence="12 13">
    <name type="scientific">Marinospirillum celere</name>
    <dbReference type="NCBI Taxonomy" id="1122252"/>
    <lineage>
        <taxon>Bacteria</taxon>
        <taxon>Pseudomonadati</taxon>
        <taxon>Pseudomonadota</taxon>
        <taxon>Gammaproteobacteria</taxon>
        <taxon>Oceanospirillales</taxon>
        <taxon>Oceanospirillaceae</taxon>
        <taxon>Marinospirillum</taxon>
    </lineage>
</organism>
<dbReference type="InterPro" id="IPR004089">
    <property type="entry name" value="MCPsignal_dom"/>
</dbReference>
<evidence type="ECO:0000256" key="2">
    <source>
        <dbReference type="ARBA" id="ARBA00022692"/>
    </source>
</evidence>
<evidence type="ECO:0000256" key="9">
    <source>
        <dbReference type="SAM" id="Phobius"/>
    </source>
</evidence>
<feature type="transmembrane region" description="Helical" evidence="9">
    <location>
        <begin position="12"/>
        <end position="33"/>
    </location>
</feature>
<evidence type="ECO:0000259" key="10">
    <source>
        <dbReference type="PROSITE" id="PS50111"/>
    </source>
</evidence>
<reference evidence="12 13" key="1">
    <citation type="submission" date="2016-10" db="EMBL/GenBank/DDBJ databases">
        <authorList>
            <person name="de Groot N.N."/>
        </authorList>
    </citation>
    <scope>NUCLEOTIDE SEQUENCE [LARGE SCALE GENOMIC DNA]</scope>
    <source>
        <strain evidence="12 13">DSM 18438</strain>
    </source>
</reference>
<dbReference type="Pfam" id="PF00672">
    <property type="entry name" value="HAMP"/>
    <property type="match status" value="1"/>
</dbReference>
<keyword evidence="8" id="KW-0175">Coiled coil</keyword>
<dbReference type="PROSITE" id="PS50885">
    <property type="entry name" value="HAMP"/>
    <property type="match status" value="1"/>
</dbReference>
<protein>
    <submittedName>
        <fullName evidence="12">HAMP domain-containing protein</fullName>
    </submittedName>
</protein>
<dbReference type="OrthoDB" id="6092731at2"/>
<dbReference type="PROSITE" id="PS50111">
    <property type="entry name" value="CHEMOTAXIS_TRANSDUC_2"/>
    <property type="match status" value="1"/>
</dbReference>
<sequence length="616" mass="67306">MLLNLSFKQALWGLLILLVAGLVTLISTGLYGLHQQNRAFSEVAATANRGLDMLALEAEILQLELWRENLVEEEQTAFQERLQELPAQLERVLGEQEAQLYELSSDFQDQLQQTLAAQVAFGLDSSLGAQGNLNLAATELYEELFGLSALVSRFADVRNLEKDFFISPSEATIQAWREGIESFVAHLERIGFYEDFAEQIQAYDASSQQLITLRLDFRQQSENLMQLREDLIAGINQQARETAGSQLQSAEQTAEAQATNQQRLMLVTGLAITLVLAAVVIFLNRRLTRRSAELLGFLQQVAAGDLRERLGVGDGRDEFDQLAIGVNRTVESLTGLVSDLNTSNQQLLTMANAMEEQIAGLGDAGKQLQGRSDLLAASMEEINATTDQMAEAARDVEAAAGHTDQAANQGGEVIQQAIEILENITAHMQEIDERVGHLGRHSEEIGGVLELINGIAEQTNLLALNAAIEAARVGEAGRGFAVVADEIRTLAEQTADATRDIDGRISGIQRDTQSTITSVEQAREQVSVGRSRGREALDAVVSIQKASSDSSQRMNEVKNSVTEVADTTGGMAADMEQVAGLVTQQQSRVETLLEFTRELHQKADHLNQGLARFHIS</sequence>
<dbReference type="GO" id="GO:0016020">
    <property type="term" value="C:membrane"/>
    <property type="evidence" value="ECO:0007669"/>
    <property type="project" value="UniProtKB-SubCell"/>
</dbReference>
<dbReference type="SUPFAM" id="SSF58104">
    <property type="entry name" value="Methyl-accepting chemotaxis protein (MCP) signaling domain"/>
    <property type="match status" value="1"/>
</dbReference>
<feature type="domain" description="Methyl-accepting transducer" evidence="10">
    <location>
        <begin position="343"/>
        <end position="579"/>
    </location>
</feature>
<keyword evidence="2 9" id="KW-0812">Transmembrane</keyword>
<dbReference type="Proteomes" id="UP000199058">
    <property type="component" value="Unassembled WGS sequence"/>
</dbReference>
<evidence type="ECO:0000256" key="7">
    <source>
        <dbReference type="PROSITE-ProRule" id="PRU00284"/>
    </source>
</evidence>
<dbReference type="PANTHER" id="PTHR32089:SF119">
    <property type="entry name" value="METHYL-ACCEPTING CHEMOTAXIS PROTEIN CTPL"/>
    <property type="match status" value="1"/>
</dbReference>
<keyword evidence="4 9" id="KW-0472">Membrane</keyword>
<keyword evidence="13" id="KW-1185">Reference proteome</keyword>
<dbReference type="GO" id="GO:0007165">
    <property type="term" value="P:signal transduction"/>
    <property type="evidence" value="ECO:0007669"/>
    <property type="project" value="UniProtKB-KW"/>
</dbReference>
<gene>
    <name evidence="12" type="ORF">SAMN05660443_2847</name>
</gene>
<comment type="subcellular location">
    <subcellularLocation>
        <location evidence="1">Membrane</location>
        <topology evidence="1">Multi-pass membrane protein</topology>
    </subcellularLocation>
</comment>
<dbReference type="CDD" id="cd11386">
    <property type="entry name" value="MCP_signal"/>
    <property type="match status" value="1"/>
</dbReference>
<evidence type="ECO:0000256" key="8">
    <source>
        <dbReference type="SAM" id="Coils"/>
    </source>
</evidence>
<feature type="coiled-coil region" evidence="8">
    <location>
        <begin position="375"/>
        <end position="434"/>
    </location>
</feature>
<dbReference type="Gene3D" id="1.10.287.950">
    <property type="entry name" value="Methyl-accepting chemotaxis protein"/>
    <property type="match status" value="1"/>
</dbReference>
<dbReference type="RefSeq" id="WP_091965037.1">
    <property type="nucleotide sequence ID" value="NZ_FOLH01000007.1"/>
</dbReference>
<keyword evidence="5 7" id="KW-0807">Transducer</keyword>
<dbReference type="CDD" id="cd06225">
    <property type="entry name" value="HAMP"/>
    <property type="match status" value="1"/>
</dbReference>
<evidence type="ECO:0000256" key="6">
    <source>
        <dbReference type="ARBA" id="ARBA00029447"/>
    </source>
</evidence>
<evidence type="ECO:0000313" key="12">
    <source>
        <dbReference type="EMBL" id="SFC48879.1"/>
    </source>
</evidence>
<evidence type="ECO:0000256" key="5">
    <source>
        <dbReference type="ARBA" id="ARBA00023224"/>
    </source>
</evidence>
<dbReference type="InterPro" id="IPR003660">
    <property type="entry name" value="HAMP_dom"/>
</dbReference>
<feature type="domain" description="HAMP" evidence="11">
    <location>
        <begin position="285"/>
        <end position="338"/>
    </location>
</feature>
<evidence type="ECO:0000256" key="3">
    <source>
        <dbReference type="ARBA" id="ARBA00022989"/>
    </source>
</evidence>
<dbReference type="FunFam" id="1.10.287.950:FF:000001">
    <property type="entry name" value="Methyl-accepting chemotaxis sensory transducer"/>
    <property type="match status" value="1"/>
</dbReference>
<evidence type="ECO:0000313" key="13">
    <source>
        <dbReference type="Proteomes" id="UP000199058"/>
    </source>
</evidence>
<dbReference type="AlphaFoldDB" id="A0A1I1JJT7"/>
<evidence type="ECO:0000259" key="11">
    <source>
        <dbReference type="PROSITE" id="PS50885"/>
    </source>
</evidence>
<dbReference type="STRING" id="1122252.SAMN05660443_2847"/>
<accession>A0A1I1JJT7</accession>
<evidence type="ECO:0000256" key="1">
    <source>
        <dbReference type="ARBA" id="ARBA00004141"/>
    </source>
</evidence>
<dbReference type="SMART" id="SM00283">
    <property type="entry name" value="MA"/>
    <property type="match status" value="1"/>
</dbReference>
<dbReference type="PANTHER" id="PTHR32089">
    <property type="entry name" value="METHYL-ACCEPTING CHEMOTAXIS PROTEIN MCPB"/>
    <property type="match status" value="1"/>
</dbReference>
<dbReference type="SMART" id="SM00304">
    <property type="entry name" value="HAMP"/>
    <property type="match status" value="1"/>
</dbReference>
<dbReference type="GO" id="GO:0006935">
    <property type="term" value="P:chemotaxis"/>
    <property type="evidence" value="ECO:0007669"/>
    <property type="project" value="UniProtKB-ARBA"/>
</dbReference>
<evidence type="ECO:0000256" key="4">
    <source>
        <dbReference type="ARBA" id="ARBA00023136"/>
    </source>
</evidence>
<dbReference type="Pfam" id="PF00015">
    <property type="entry name" value="MCPsignal"/>
    <property type="match status" value="1"/>
</dbReference>